<keyword evidence="9" id="KW-1185">Reference proteome</keyword>
<name>A0AAD5HF15_UMBRA</name>
<feature type="region of interest" description="Disordered" evidence="5">
    <location>
        <begin position="432"/>
        <end position="471"/>
    </location>
</feature>
<dbReference type="Proteomes" id="UP001206595">
    <property type="component" value="Unassembled WGS sequence"/>
</dbReference>
<keyword evidence="3 4" id="KW-0694">RNA-binding</keyword>
<dbReference type="Pfam" id="PF00076">
    <property type="entry name" value="RRM_1"/>
    <property type="match status" value="2"/>
</dbReference>
<dbReference type="Gene3D" id="1.10.1900.10">
    <property type="entry name" value="c-terminal domain of poly(a) binding protein"/>
    <property type="match status" value="2"/>
</dbReference>
<feature type="region of interest" description="Disordered" evidence="5">
    <location>
        <begin position="300"/>
        <end position="319"/>
    </location>
</feature>
<dbReference type="SUPFAM" id="SSF63570">
    <property type="entry name" value="PABC (PABP) domain"/>
    <property type="match status" value="1"/>
</dbReference>
<feature type="compositionally biased region" description="Acidic residues" evidence="5">
    <location>
        <begin position="432"/>
        <end position="444"/>
    </location>
</feature>
<evidence type="ECO:0000256" key="2">
    <source>
        <dbReference type="ARBA" id="ARBA00022737"/>
    </source>
</evidence>
<dbReference type="Gene3D" id="3.30.70.330">
    <property type="match status" value="2"/>
</dbReference>
<feature type="domain" description="PABC" evidence="7">
    <location>
        <begin position="533"/>
        <end position="606"/>
    </location>
</feature>
<dbReference type="CDD" id="cd00590">
    <property type="entry name" value="RRM_SF"/>
    <property type="match status" value="1"/>
</dbReference>
<evidence type="ECO:0000256" key="3">
    <source>
        <dbReference type="ARBA" id="ARBA00022884"/>
    </source>
</evidence>
<feature type="compositionally biased region" description="Polar residues" evidence="5">
    <location>
        <begin position="224"/>
        <end position="233"/>
    </location>
</feature>
<feature type="compositionally biased region" description="Polar residues" evidence="5">
    <location>
        <begin position="241"/>
        <end position="260"/>
    </location>
</feature>
<feature type="region of interest" description="Disordered" evidence="5">
    <location>
        <begin position="211"/>
        <end position="289"/>
    </location>
</feature>
<dbReference type="InterPro" id="IPR036053">
    <property type="entry name" value="PABP-dom"/>
</dbReference>
<evidence type="ECO:0000256" key="1">
    <source>
        <dbReference type="ARBA" id="ARBA00008557"/>
    </source>
</evidence>
<evidence type="ECO:0000256" key="5">
    <source>
        <dbReference type="SAM" id="MobiDB-lite"/>
    </source>
</evidence>
<dbReference type="SMART" id="SM00360">
    <property type="entry name" value="RRM"/>
    <property type="match status" value="2"/>
</dbReference>
<feature type="domain" description="RRM" evidence="6">
    <location>
        <begin position="15"/>
        <end position="92"/>
    </location>
</feature>
<comment type="similarity">
    <text evidence="1">Belongs to the polyadenylate-binding protein type-1 family.</text>
</comment>
<evidence type="ECO:0000313" key="9">
    <source>
        <dbReference type="Proteomes" id="UP001206595"/>
    </source>
</evidence>
<dbReference type="SMART" id="SM00517">
    <property type="entry name" value="PolyA"/>
    <property type="match status" value="1"/>
</dbReference>
<dbReference type="InterPro" id="IPR035979">
    <property type="entry name" value="RBD_domain_sf"/>
</dbReference>
<organism evidence="8 9">
    <name type="scientific">Umbelopsis ramanniana AG</name>
    <dbReference type="NCBI Taxonomy" id="1314678"/>
    <lineage>
        <taxon>Eukaryota</taxon>
        <taxon>Fungi</taxon>
        <taxon>Fungi incertae sedis</taxon>
        <taxon>Mucoromycota</taxon>
        <taxon>Mucoromycotina</taxon>
        <taxon>Umbelopsidomycetes</taxon>
        <taxon>Umbelopsidales</taxon>
        <taxon>Umbelopsidaceae</taxon>
        <taxon>Umbelopsis</taxon>
    </lineage>
</organism>
<dbReference type="InterPro" id="IPR012677">
    <property type="entry name" value="Nucleotide-bd_a/b_plait_sf"/>
</dbReference>
<protein>
    <recommendedName>
        <fullName evidence="10">Polyadenylate tail-binding protein</fullName>
    </recommendedName>
</protein>
<comment type="caution">
    <text evidence="8">The sequence shown here is derived from an EMBL/GenBank/DDBJ whole genome shotgun (WGS) entry which is preliminary data.</text>
</comment>
<accession>A0AAD5HF15</accession>
<dbReference type="RefSeq" id="XP_051445205.1">
    <property type="nucleotide sequence ID" value="XM_051588633.1"/>
</dbReference>
<feature type="domain" description="RRM" evidence="6">
    <location>
        <begin position="133"/>
        <end position="211"/>
    </location>
</feature>
<dbReference type="EMBL" id="MU620914">
    <property type="protein sequence ID" value="KAI8580201.1"/>
    <property type="molecule type" value="Genomic_DNA"/>
</dbReference>
<feature type="compositionally biased region" description="Basic and acidic residues" evidence="5">
    <location>
        <begin position="211"/>
        <end position="220"/>
    </location>
</feature>
<sequence>MHHPSEGANPKPEAIILQAKHLPLHTNNSSLYDLFRPYGPIFLCKTVAENGSAFEGTALIHYFKQLDADSALGAMNGSEIDGNLISVVPFNPPTTRKRPQSMMLPPTSKISAFGNFPNSPGRENPIESPVDFKNLYIKNLDIGIKSPDLFNLFKGFGHVVSARVMSNPATGYSKGYGFVSYTSPVSASNALQEMNGRMIGSKPLIVAFHEPKKPKPEKRMQASPPESWSSTAYGQGAYSPPETSDSGSFPPQSFQDSKPQMDSPPAGTGLNIIPNIEEEPENVNQVSERMRDLDIGQKAPTEAIGKLSQPKPSDKPRSLASLASLASGTAIAVSPPQLSGSNEYKVTMEGRPTLRRRNSLESVSSVVTETSSAMKHQKMAEAVMQCGDYGNKVNDIVDMLLTLKRKDRSLCLFNEDFLREKIELALEALETFDEEEEDEEEDEPVGYLPPSRVQRTHTSPPDLGRSRANHRMSLPPNFAYIMPPNNPALAEIALPKRESKAIPIVAPPPEQTRPKSEVAKKQPAPAAKEKGHDIDKFLDSIKEKPIHEQKQQLGDRLFPLVKATGTKQAPKVTIRLLDTIDLRELAHLMYDQELLAGKVEAVFASM</sequence>
<dbReference type="GO" id="GO:0003723">
    <property type="term" value="F:RNA binding"/>
    <property type="evidence" value="ECO:0007669"/>
    <property type="project" value="UniProtKB-UniRule"/>
</dbReference>
<reference evidence="8" key="2">
    <citation type="journal article" date="2022" name="Proc. Natl. Acad. Sci. U.S.A.">
        <title>Diploid-dominant life cycles characterize the early evolution of Fungi.</title>
        <authorList>
            <person name="Amses K.R."/>
            <person name="Simmons D.R."/>
            <person name="Longcore J.E."/>
            <person name="Mondo S.J."/>
            <person name="Seto K."/>
            <person name="Jeronimo G.H."/>
            <person name="Bonds A.E."/>
            <person name="Quandt C.A."/>
            <person name="Davis W.J."/>
            <person name="Chang Y."/>
            <person name="Federici B.A."/>
            <person name="Kuo A."/>
            <person name="LaButti K."/>
            <person name="Pangilinan J."/>
            <person name="Andreopoulos W."/>
            <person name="Tritt A."/>
            <person name="Riley R."/>
            <person name="Hundley H."/>
            <person name="Johnson J."/>
            <person name="Lipzen A."/>
            <person name="Barry K."/>
            <person name="Lang B.F."/>
            <person name="Cuomo C.A."/>
            <person name="Buchler N.E."/>
            <person name="Grigoriev I.V."/>
            <person name="Spatafora J.W."/>
            <person name="Stajich J.E."/>
            <person name="James T.Y."/>
        </authorList>
    </citation>
    <scope>NUCLEOTIDE SEQUENCE</scope>
    <source>
        <strain evidence="8">AG</strain>
    </source>
</reference>
<dbReference type="PROSITE" id="PS51309">
    <property type="entry name" value="PABC"/>
    <property type="match status" value="1"/>
</dbReference>
<evidence type="ECO:0000259" key="7">
    <source>
        <dbReference type="PROSITE" id="PS51309"/>
    </source>
</evidence>
<dbReference type="Pfam" id="PF00658">
    <property type="entry name" value="MLLE"/>
    <property type="match status" value="1"/>
</dbReference>
<reference evidence="8" key="1">
    <citation type="submission" date="2021-06" db="EMBL/GenBank/DDBJ databases">
        <authorList>
            <consortium name="DOE Joint Genome Institute"/>
            <person name="Mondo S.J."/>
            <person name="Amses K.R."/>
            <person name="Simmons D.R."/>
            <person name="Longcore J.E."/>
            <person name="Seto K."/>
            <person name="Alves G.H."/>
            <person name="Bonds A.E."/>
            <person name="Quandt C.A."/>
            <person name="Davis W.J."/>
            <person name="Chang Y."/>
            <person name="Letcher P.M."/>
            <person name="Powell M.J."/>
            <person name="Kuo A."/>
            <person name="Labutti K."/>
            <person name="Pangilinan J."/>
            <person name="Andreopoulos W."/>
            <person name="Tritt A."/>
            <person name="Riley R."/>
            <person name="Hundley H."/>
            <person name="Johnson J."/>
            <person name="Lipzen A."/>
            <person name="Barry K."/>
            <person name="Berbee M.L."/>
            <person name="Buchler N.E."/>
            <person name="Grigoriev I.V."/>
            <person name="Spatafora J.W."/>
            <person name="Stajich J.E."/>
            <person name="James T.Y."/>
        </authorList>
    </citation>
    <scope>NUCLEOTIDE SEQUENCE</scope>
    <source>
        <strain evidence="8">AG</strain>
    </source>
</reference>
<dbReference type="GeneID" id="75913978"/>
<dbReference type="PANTHER" id="PTHR24012">
    <property type="entry name" value="RNA BINDING PROTEIN"/>
    <property type="match status" value="1"/>
</dbReference>
<dbReference type="InterPro" id="IPR002004">
    <property type="entry name" value="PABP_HYD_C"/>
</dbReference>
<dbReference type="InterPro" id="IPR000504">
    <property type="entry name" value="RRM_dom"/>
</dbReference>
<dbReference type="PROSITE" id="PS50102">
    <property type="entry name" value="RRM"/>
    <property type="match status" value="2"/>
</dbReference>
<dbReference type="AlphaFoldDB" id="A0AAD5HF15"/>
<evidence type="ECO:0008006" key="10">
    <source>
        <dbReference type="Google" id="ProtNLM"/>
    </source>
</evidence>
<gene>
    <name evidence="8" type="ORF">K450DRAFT_238641</name>
</gene>
<feature type="region of interest" description="Disordered" evidence="5">
    <location>
        <begin position="505"/>
        <end position="532"/>
    </location>
</feature>
<proteinExistence type="inferred from homology"/>
<evidence type="ECO:0000313" key="8">
    <source>
        <dbReference type="EMBL" id="KAI8580201.1"/>
    </source>
</evidence>
<dbReference type="SUPFAM" id="SSF54928">
    <property type="entry name" value="RNA-binding domain, RBD"/>
    <property type="match status" value="1"/>
</dbReference>
<evidence type="ECO:0000256" key="4">
    <source>
        <dbReference type="PROSITE-ProRule" id="PRU00176"/>
    </source>
</evidence>
<keyword evidence="2" id="KW-0677">Repeat</keyword>
<evidence type="ECO:0000259" key="6">
    <source>
        <dbReference type="PROSITE" id="PS50102"/>
    </source>
</evidence>